<dbReference type="RefSeq" id="WP_084577451.1">
    <property type="nucleotide sequence ID" value="NZ_CP155572.1"/>
</dbReference>
<dbReference type="PANTHER" id="PTHR37418:SF2">
    <property type="entry name" value="3-KETO-5-AMINOHEXANOATE CLEAVAGE ENZYME"/>
    <property type="match status" value="1"/>
</dbReference>
<dbReference type="AlphaFoldDB" id="A0A1W2E1D0"/>
<reference evidence="5 6" key="1">
    <citation type="submission" date="2017-04" db="EMBL/GenBank/DDBJ databases">
        <authorList>
            <person name="Afonso C.L."/>
            <person name="Miller P.J."/>
            <person name="Scott M.A."/>
            <person name="Spackman E."/>
            <person name="Goraichik I."/>
            <person name="Dimitrov K.M."/>
            <person name="Suarez D.L."/>
            <person name="Swayne D.E."/>
        </authorList>
    </citation>
    <scope>NUCLEOTIDE SEQUENCE [LARGE SCALE GENOMIC DNA]</scope>
    <source>
        <strain evidence="5 6">DSM 5090</strain>
    </source>
</reference>
<dbReference type="InterPro" id="IPR008567">
    <property type="entry name" value="BKACE"/>
</dbReference>
<accession>A0A1W2E1D0</accession>
<keyword evidence="6" id="KW-1185">Reference proteome</keyword>
<evidence type="ECO:0000256" key="1">
    <source>
        <dbReference type="ARBA" id="ARBA00001947"/>
    </source>
</evidence>
<keyword evidence="2" id="KW-0808">Transferase</keyword>
<dbReference type="GO" id="GO:0046872">
    <property type="term" value="F:metal ion binding"/>
    <property type="evidence" value="ECO:0007669"/>
    <property type="project" value="UniProtKB-KW"/>
</dbReference>
<keyword evidence="4" id="KW-0862">Zinc</keyword>
<evidence type="ECO:0000256" key="2">
    <source>
        <dbReference type="ARBA" id="ARBA00022679"/>
    </source>
</evidence>
<dbReference type="OrthoDB" id="63399at2"/>
<dbReference type="PANTHER" id="PTHR37418">
    <property type="entry name" value="3-KETO-5-AMINOHEXANOATE CLEAVAGE ENZYME-RELATED"/>
    <property type="match status" value="1"/>
</dbReference>
<dbReference type="EMBL" id="FWXI01000019">
    <property type="protein sequence ID" value="SMD03212.1"/>
    <property type="molecule type" value="Genomic_DNA"/>
</dbReference>
<dbReference type="Pfam" id="PF05853">
    <property type="entry name" value="BKACE"/>
    <property type="match status" value="1"/>
</dbReference>
<proteinExistence type="predicted"/>
<organism evidence="5 6">
    <name type="scientific">Sporomusa malonica</name>
    <dbReference type="NCBI Taxonomy" id="112901"/>
    <lineage>
        <taxon>Bacteria</taxon>
        <taxon>Bacillati</taxon>
        <taxon>Bacillota</taxon>
        <taxon>Negativicutes</taxon>
        <taxon>Selenomonadales</taxon>
        <taxon>Sporomusaceae</taxon>
        <taxon>Sporomusa</taxon>
    </lineage>
</organism>
<keyword evidence="3" id="KW-0479">Metal-binding</keyword>
<protein>
    <submittedName>
        <fullName evidence="5">3-keto-5-aminohexanoate cleavage enzyme</fullName>
    </submittedName>
</protein>
<evidence type="ECO:0000256" key="3">
    <source>
        <dbReference type="ARBA" id="ARBA00022723"/>
    </source>
</evidence>
<evidence type="ECO:0000313" key="6">
    <source>
        <dbReference type="Proteomes" id="UP000192738"/>
    </source>
</evidence>
<sequence length="273" mass="29533">MDKLIITVAPVGAETTRQDNPNLPLTPEEIAEEVFRCEEKGASIVHLHVRDAEGEATQSKAIFQETIQLIQKHSKIIIQTSTSTGGPSCMTPDKRLQPVLLNPEMATLTTGTVNFGEGIYANPLPVVAEFAKMMVERGVKPEIEVFEVGMIQNALSLVKQKILQLPLHFDFVMGVPGGIGGEPRHLVHMVDSLPPGCTWTVAGIGRSELPLATMAIVMGGHVRVGFEDNVYYTKGVLANSNAQLVERVARIASELGRPVATPDEARAILGLNR</sequence>
<comment type="cofactor">
    <cofactor evidence="1">
        <name>Zn(2+)</name>
        <dbReference type="ChEBI" id="CHEBI:29105"/>
    </cofactor>
</comment>
<dbReference type="Proteomes" id="UP000192738">
    <property type="component" value="Unassembled WGS sequence"/>
</dbReference>
<evidence type="ECO:0000313" key="5">
    <source>
        <dbReference type="EMBL" id="SMD03212.1"/>
    </source>
</evidence>
<gene>
    <name evidence="5" type="ORF">SAMN04488500_11975</name>
</gene>
<dbReference type="Gene3D" id="3.20.20.70">
    <property type="entry name" value="Aldolase class I"/>
    <property type="match status" value="1"/>
</dbReference>
<dbReference type="InterPro" id="IPR013785">
    <property type="entry name" value="Aldolase_TIM"/>
</dbReference>
<dbReference type="STRING" id="112901.SAMN04488500_11975"/>
<evidence type="ECO:0000256" key="4">
    <source>
        <dbReference type="ARBA" id="ARBA00022833"/>
    </source>
</evidence>
<name>A0A1W2E1D0_9FIRM</name>
<dbReference type="GO" id="GO:0043720">
    <property type="term" value="F:3-keto-5-aminohexanoate cleavage activity"/>
    <property type="evidence" value="ECO:0007669"/>
    <property type="project" value="InterPro"/>
</dbReference>